<proteinExistence type="predicted"/>
<organism evidence="2 3">
    <name type="scientific">Haemophilus ducreyi</name>
    <dbReference type="NCBI Taxonomy" id="730"/>
    <lineage>
        <taxon>Bacteria</taxon>
        <taxon>Pseudomonadati</taxon>
        <taxon>Pseudomonadota</taxon>
        <taxon>Gammaproteobacteria</taxon>
        <taxon>Pasteurellales</taxon>
        <taxon>Pasteurellaceae</taxon>
        <taxon>Haemophilus</taxon>
    </lineage>
</organism>
<accession>A0AAC8ZAV3</accession>
<reference evidence="2 3" key="1">
    <citation type="journal article" date="2015" name="PLoS Negl. Trop. Dis.">
        <title>Haemophilus ducreyi Cutaneous Ulcer Strains Are Nearly Identical to Class I Genital Ulcer Strains.</title>
        <authorList>
            <person name="Gangaiah D."/>
            <person name="Webb K.M."/>
            <person name="Humphreys T.L."/>
            <person name="Fortney K.R."/>
            <person name="Toh E."/>
            <person name="Tai A."/>
            <person name="Katz S.S."/>
            <person name="Pillay A."/>
            <person name="Chen C.Y."/>
            <person name="Roberts S.A."/>
            <person name="Munson R.S.Jr."/>
            <person name="Spinola S.M."/>
        </authorList>
    </citation>
    <scope>NUCLEOTIDE SEQUENCE [LARGE SCALE GENOMIC DNA]</scope>
    <source>
        <strain evidence="3">CLU2</strain>
    </source>
</reference>
<dbReference type="Pfam" id="PF11920">
    <property type="entry name" value="DUF3438"/>
    <property type="match status" value="1"/>
</dbReference>
<protein>
    <submittedName>
        <fullName evidence="2">Conjugal transfer protein</fullName>
    </submittedName>
</protein>
<dbReference type="OMA" id="YWVTAVK"/>
<sequence>MKKMILFVGASLLLSNVASAEILLKWDRKPLPIELQVKEERIVFADKNVKVGYPAQLEGKLRMQSSGGAVYFTALAEFPKSRLQLVDLATGELILLDVEAKPHIPNANEPIRLVYTDKVEKQSTVFNQDSGEEADLKNVKPQLPVPAALTRYAAQMFYAPLRTVEPLEGVRQVAHRLPNKITTLLPAYPIQATPLLSWQLENFVVTAIRLQNRGSSHIELDPRELQGRFYAATFQHGWLGGHGSPEDTTTLYLVTEGYANQALIPETHQYKTRKLKKVTTTTTVIK</sequence>
<gene>
    <name evidence="2" type="ORF">RZ57_03700</name>
</gene>
<dbReference type="NCBIfam" id="TIGR03749">
    <property type="entry name" value="conj_TIGR03749"/>
    <property type="match status" value="1"/>
</dbReference>
<dbReference type="InterPro" id="IPR021844">
    <property type="entry name" value="Integr_conj_element_PFL4704"/>
</dbReference>
<feature type="chain" id="PRO_5042104302" evidence="1">
    <location>
        <begin position="21"/>
        <end position="286"/>
    </location>
</feature>
<keyword evidence="1" id="KW-0732">Signal</keyword>
<evidence type="ECO:0000313" key="3">
    <source>
        <dbReference type="Proteomes" id="UP000060132"/>
    </source>
</evidence>
<dbReference type="AlphaFoldDB" id="A0AAC8ZAV3"/>
<name>A0AAC8ZAV3_HAEDC</name>
<dbReference type="EMBL" id="CP011219">
    <property type="protein sequence ID" value="AKO32290.1"/>
    <property type="molecule type" value="Genomic_DNA"/>
</dbReference>
<dbReference type="RefSeq" id="WP_010944868.1">
    <property type="nucleotide sequence ID" value="NZ_CP011218.1"/>
</dbReference>
<evidence type="ECO:0000313" key="2">
    <source>
        <dbReference type="EMBL" id="AKO32290.1"/>
    </source>
</evidence>
<evidence type="ECO:0000256" key="1">
    <source>
        <dbReference type="SAM" id="SignalP"/>
    </source>
</evidence>
<dbReference type="Proteomes" id="UP000060132">
    <property type="component" value="Chromosome"/>
</dbReference>
<feature type="signal peptide" evidence="1">
    <location>
        <begin position="1"/>
        <end position="20"/>
    </location>
</feature>